<comment type="similarity">
    <text evidence="1 2">Belongs to the UPF0251 family.</text>
</comment>
<dbReference type="PANTHER" id="PTHR37478">
    <property type="match status" value="1"/>
</dbReference>
<accession>A0A0U1KXA4</accession>
<evidence type="ECO:0000256" key="2">
    <source>
        <dbReference type="HAMAP-Rule" id="MF_00674"/>
    </source>
</evidence>
<dbReference type="InterPro" id="IPR002852">
    <property type="entry name" value="UPF0251"/>
</dbReference>
<reference evidence="4" key="1">
    <citation type="submission" date="2015-03" db="EMBL/GenBank/DDBJ databases">
        <authorList>
            <person name="Nijsse Bart"/>
        </authorList>
    </citation>
    <scope>NUCLEOTIDE SEQUENCE [LARGE SCALE GENOMIC DNA]</scope>
</reference>
<keyword evidence="3" id="KW-0238">DNA-binding</keyword>
<dbReference type="Pfam" id="PF02001">
    <property type="entry name" value="DUF134"/>
    <property type="match status" value="1"/>
</dbReference>
<dbReference type="Proteomes" id="UP000049855">
    <property type="component" value="Unassembled WGS sequence"/>
</dbReference>
<evidence type="ECO:0000256" key="1">
    <source>
        <dbReference type="ARBA" id="ARBA00009350"/>
    </source>
</evidence>
<keyword evidence="4" id="KW-1185">Reference proteome</keyword>
<dbReference type="AlphaFoldDB" id="A0A0U1KXA4"/>
<organism evidence="3 4">
    <name type="scientific">Sporomusa ovata</name>
    <dbReference type="NCBI Taxonomy" id="2378"/>
    <lineage>
        <taxon>Bacteria</taxon>
        <taxon>Bacillati</taxon>
        <taxon>Bacillota</taxon>
        <taxon>Negativicutes</taxon>
        <taxon>Selenomonadales</taxon>
        <taxon>Sporomusaceae</taxon>
        <taxon>Sporomusa</taxon>
    </lineage>
</organism>
<name>A0A0U1KXA4_9FIRM</name>
<gene>
    <name evidence="3" type="ORF">SpAn4DRAFT_3615</name>
</gene>
<evidence type="ECO:0000313" key="4">
    <source>
        <dbReference type="Proteomes" id="UP000049855"/>
    </source>
</evidence>
<sequence>MIRPHKERRIEQLPPVTLYKPAGIPCCKQDEITLKIEEMEAIRLADIELLDQLAAAERMEISRSTFNRIVNAAHQKIAAALWRGQALRVDGGTFRIAHKCQNDLRYFTCQTCGHKWTLPHCARQRCCEKHCCEVICPACHALIVIHQDE</sequence>
<dbReference type="PANTHER" id="PTHR37478:SF2">
    <property type="entry name" value="UPF0251 PROTEIN TK0562"/>
    <property type="match status" value="1"/>
</dbReference>
<protein>
    <recommendedName>
        <fullName evidence="2">UPF0251 protein SpAn4DRAFT_3615</fullName>
    </recommendedName>
</protein>
<dbReference type="HAMAP" id="MF_00674">
    <property type="entry name" value="UPF0251"/>
    <property type="match status" value="1"/>
</dbReference>
<dbReference type="GO" id="GO:0003677">
    <property type="term" value="F:DNA binding"/>
    <property type="evidence" value="ECO:0007669"/>
    <property type="project" value="UniProtKB-KW"/>
</dbReference>
<dbReference type="RefSeq" id="WP_021168829.1">
    <property type="nucleotide sequence ID" value="NZ_CTRP01000005.1"/>
</dbReference>
<dbReference type="EMBL" id="CTRP01000005">
    <property type="protein sequence ID" value="CQR71749.1"/>
    <property type="molecule type" value="Genomic_DNA"/>
</dbReference>
<evidence type="ECO:0000313" key="3">
    <source>
        <dbReference type="EMBL" id="CQR71749.1"/>
    </source>
</evidence>
<proteinExistence type="inferred from homology"/>